<dbReference type="AlphaFoldDB" id="A0A455T584"/>
<evidence type="ECO:0000256" key="1">
    <source>
        <dbReference type="SAM" id="Phobius"/>
    </source>
</evidence>
<evidence type="ECO:0008006" key="3">
    <source>
        <dbReference type="Google" id="ProtNLM"/>
    </source>
</evidence>
<organism evidence="2">
    <name type="scientific">Thermogemmatispora argillosa</name>
    <dbReference type="NCBI Taxonomy" id="2045280"/>
    <lineage>
        <taxon>Bacteria</taxon>
        <taxon>Bacillati</taxon>
        <taxon>Chloroflexota</taxon>
        <taxon>Ktedonobacteria</taxon>
        <taxon>Thermogemmatisporales</taxon>
        <taxon>Thermogemmatisporaceae</taxon>
        <taxon>Thermogemmatispora</taxon>
    </lineage>
</organism>
<evidence type="ECO:0000313" key="2">
    <source>
        <dbReference type="EMBL" id="BBH94549.1"/>
    </source>
</evidence>
<gene>
    <name evidence="2" type="ORF">KTA_27480</name>
</gene>
<accession>A0A455T584</accession>
<dbReference type="EMBL" id="AP019377">
    <property type="protein sequence ID" value="BBH94549.1"/>
    <property type="molecule type" value="Genomic_DNA"/>
</dbReference>
<dbReference type="PROSITE" id="PS51257">
    <property type="entry name" value="PROKAR_LIPOPROTEIN"/>
    <property type="match status" value="1"/>
</dbReference>
<keyword evidence="1" id="KW-1133">Transmembrane helix</keyword>
<keyword evidence="1" id="KW-0472">Membrane</keyword>
<keyword evidence="1" id="KW-0812">Transmembrane</keyword>
<feature type="transmembrane region" description="Helical" evidence="1">
    <location>
        <begin position="12"/>
        <end position="34"/>
    </location>
</feature>
<name>A0A455T584_9CHLR</name>
<sequence>MTTARRSRRIVWILLAILGLVLLACIGVGAWVVAGPVRQLQQQYNGLVALVSDYYDAIQRQDYAQAFQDLQPGGFHAQLTQQGFIQEANDFDKRYGPVLSYQIRSLPDLGLQQGPTYTVEVDVARRHLSYTVLLTVQQVGDSWKIIDFDRI</sequence>
<proteinExistence type="predicted"/>
<reference evidence="2" key="1">
    <citation type="submission" date="2018-12" db="EMBL/GenBank/DDBJ databases">
        <title>Novel natural products biosynthetic potential of the class Ktedonobacteria.</title>
        <authorList>
            <person name="Zheng Y."/>
            <person name="Saitou A."/>
            <person name="Wang C.M."/>
            <person name="Toyoda A."/>
            <person name="Minakuchi Y."/>
            <person name="Sekiguchi Y."/>
            <person name="Ueda K."/>
            <person name="Takano H."/>
            <person name="Sakai Y."/>
            <person name="Yokota A."/>
            <person name="Yabe S."/>
        </authorList>
    </citation>
    <scope>NUCLEOTIDE SEQUENCE</scope>
    <source>
        <strain evidence="2">A3-2</strain>
    </source>
</reference>
<protein>
    <recommendedName>
        <fullName evidence="3">DUF4878 domain-containing protein</fullName>
    </recommendedName>
</protein>